<protein>
    <submittedName>
        <fullName evidence="2">Uncharacterized protein</fullName>
    </submittedName>
</protein>
<evidence type="ECO:0000313" key="2">
    <source>
        <dbReference type="EMBL" id="ACF65224.1"/>
    </source>
</evidence>
<feature type="region of interest" description="Disordered" evidence="1">
    <location>
        <begin position="1"/>
        <end position="45"/>
    </location>
</feature>
<dbReference type="EMBL" id="CP001113">
    <property type="protein sequence ID" value="ACF65224.1"/>
    <property type="molecule type" value="Genomic_DNA"/>
</dbReference>
<dbReference type="HOGENOM" id="CLU_3205029_0_0_6"/>
<gene>
    <name evidence="2" type="ordered locus">SNSL254_A4355</name>
</gene>
<organism evidence="2 3">
    <name type="scientific">Salmonella newport (strain SL254)</name>
    <dbReference type="NCBI Taxonomy" id="423368"/>
    <lineage>
        <taxon>Bacteria</taxon>
        <taxon>Pseudomonadati</taxon>
        <taxon>Pseudomonadota</taxon>
        <taxon>Gammaproteobacteria</taxon>
        <taxon>Enterobacterales</taxon>
        <taxon>Enterobacteriaceae</taxon>
        <taxon>Salmonella</taxon>
    </lineage>
</organism>
<evidence type="ECO:0000313" key="3">
    <source>
        <dbReference type="Proteomes" id="UP000008824"/>
    </source>
</evidence>
<accession>A0A0H3BV54</accession>
<proteinExistence type="predicted"/>
<reference evidence="2 3" key="1">
    <citation type="journal article" date="2011" name="J. Bacteriol.">
        <title>Comparative genomics of 28 Salmonella enterica isolates: evidence for CRISPR-mediated adaptive sublineage evolution.</title>
        <authorList>
            <person name="Fricke W.F."/>
            <person name="Mammel M.K."/>
            <person name="McDermott P.F."/>
            <person name="Tartera C."/>
            <person name="White D.G."/>
            <person name="Leclerc J.E."/>
            <person name="Ravel J."/>
            <person name="Cebula T.A."/>
        </authorList>
    </citation>
    <scope>NUCLEOTIDE SEQUENCE [LARGE SCALE GENOMIC DNA]</scope>
    <source>
        <strain evidence="2 3">SL254</strain>
    </source>
</reference>
<dbReference type="AlphaFoldDB" id="A0A0H3BV54"/>
<dbReference type="KEGG" id="see:SNSL254_A4355"/>
<dbReference type="Proteomes" id="UP000008824">
    <property type="component" value="Chromosome"/>
</dbReference>
<name>A0A0H3BV54_SALNS</name>
<sequence length="45" mass="5190">MIQALIDSKHSVSPTDMLHGGRQGLVRHILRKPMQQRRTASPERR</sequence>
<evidence type="ECO:0000256" key="1">
    <source>
        <dbReference type="SAM" id="MobiDB-lite"/>
    </source>
</evidence>